<dbReference type="InterPro" id="IPR047629">
    <property type="entry name" value="IS1182_transpos"/>
</dbReference>
<dbReference type="Pfam" id="PF05598">
    <property type="entry name" value="DUF772"/>
    <property type="match status" value="1"/>
</dbReference>
<feature type="domain" description="Transposase DDE" evidence="4">
    <location>
        <begin position="378"/>
        <end position="497"/>
    </location>
</feature>
<dbReference type="Proteomes" id="UP000004893">
    <property type="component" value="Unassembled WGS sequence"/>
</dbReference>
<accession>C0C227</accession>
<evidence type="ECO:0000313" key="5">
    <source>
        <dbReference type="EMBL" id="EEG74190.1"/>
    </source>
</evidence>
<dbReference type="PANTHER" id="PTHR33408:SF2">
    <property type="entry name" value="TRANSPOSASE DDE DOMAIN-CONTAINING PROTEIN"/>
    <property type="match status" value="1"/>
</dbReference>
<feature type="domain" description="Transposase InsH N-terminal" evidence="3">
    <location>
        <begin position="53"/>
        <end position="150"/>
    </location>
</feature>
<name>C0C227_9FIRM</name>
<keyword evidence="2" id="KW-0812">Transmembrane</keyword>
<reference evidence="5" key="1">
    <citation type="submission" date="2009-02" db="EMBL/GenBank/DDBJ databases">
        <authorList>
            <person name="Fulton L."/>
            <person name="Clifton S."/>
            <person name="Fulton B."/>
            <person name="Xu J."/>
            <person name="Minx P."/>
            <person name="Pepin K.H."/>
            <person name="Johnson M."/>
            <person name="Bhonagiri V."/>
            <person name="Nash W.E."/>
            <person name="Mardis E.R."/>
            <person name="Wilson R.K."/>
        </authorList>
    </citation>
    <scope>NUCLEOTIDE SEQUENCE [LARGE SCALE GENOMIC DNA]</scope>
    <source>
        <strain evidence="5">DSM 15053</strain>
    </source>
</reference>
<dbReference type="eggNOG" id="COG3039">
    <property type="taxonomic scope" value="Bacteria"/>
</dbReference>
<evidence type="ECO:0000313" key="6">
    <source>
        <dbReference type="Proteomes" id="UP000004893"/>
    </source>
</evidence>
<evidence type="ECO:0000256" key="2">
    <source>
        <dbReference type="SAM" id="Phobius"/>
    </source>
</evidence>
<dbReference type="InterPro" id="IPR008490">
    <property type="entry name" value="Transposase_InsH_N"/>
</dbReference>
<dbReference type="Pfam" id="PF13751">
    <property type="entry name" value="DDE_Tnp_1_6"/>
    <property type="match status" value="1"/>
</dbReference>
<keyword evidence="2" id="KW-0472">Membrane</keyword>
<feature type="transmembrane region" description="Helical" evidence="2">
    <location>
        <begin position="562"/>
        <end position="582"/>
    </location>
</feature>
<feature type="region of interest" description="Disordered" evidence="1">
    <location>
        <begin position="219"/>
        <end position="270"/>
    </location>
</feature>
<dbReference type="AlphaFoldDB" id="C0C227"/>
<comment type="caution">
    <text evidence="5">The sequence shown here is derived from an EMBL/GenBank/DDBJ whole genome shotgun (WGS) entry which is preliminary data.</text>
</comment>
<dbReference type="STRING" id="553973.CLOHYLEM_06197"/>
<evidence type="ECO:0000259" key="3">
    <source>
        <dbReference type="Pfam" id="PF05598"/>
    </source>
</evidence>
<protein>
    <submittedName>
        <fullName evidence="5">Transposase, IS4 family</fullName>
    </submittedName>
</protein>
<proteinExistence type="predicted"/>
<dbReference type="NCBIfam" id="NF033551">
    <property type="entry name" value="transpos_IS1182"/>
    <property type="match status" value="1"/>
</dbReference>
<keyword evidence="2" id="KW-1133">Transmembrane helix</keyword>
<evidence type="ECO:0000256" key="1">
    <source>
        <dbReference type="SAM" id="MobiDB-lite"/>
    </source>
</evidence>
<dbReference type="PANTHER" id="PTHR33408">
    <property type="entry name" value="TRANSPOSASE"/>
    <property type="match status" value="1"/>
</dbReference>
<evidence type="ECO:0000259" key="4">
    <source>
        <dbReference type="Pfam" id="PF13751"/>
    </source>
</evidence>
<reference evidence="5" key="2">
    <citation type="submission" date="2013-06" db="EMBL/GenBank/DDBJ databases">
        <title>Draft genome sequence of Clostridium hylemonae (DSM 15053).</title>
        <authorList>
            <person name="Sudarsanam P."/>
            <person name="Ley R."/>
            <person name="Guruge J."/>
            <person name="Turnbaugh P.J."/>
            <person name="Mahowald M."/>
            <person name="Liep D."/>
            <person name="Gordon J."/>
        </authorList>
    </citation>
    <scope>NUCLEOTIDE SEQUENCE</scope>
    <source>
        <strain evidence="5">DSM 15053</strain>
    </source>
</reference>
<keyword evidence="6" id="KW-1185">Reference proteome</keyword>
<dbReference type="InterPro" id="IPR025668">
    <property type="entry name" value="Tnp_DDE_dom"/>
</dbReference>
<sequence length="583" mass="68266">MLSASSIKKNAAGIHLFISEFMLDPWYNYCIRRCQLMMTKDADKKREQMQMFCMDDMVPKDHMLRLIDKAIDWRFIYELVEDRYCPDNGRPSMDPVMLIKIPFIQYLYGIKSMRQTIKEIEVNVAYRWFLGLDMLDPVPHFSTFGKNYARRFKDTDLFEQIFSKILEECMKFHLIDTSVVFVDSTHVKACANSKKMRKRVAAQQALWYEEELKKEILQDRKKHGKKPLKDKDDKTPPTQTGGGTGEGVPEEEIPEGAKTQKCSTSDPESGWFRKGEHKHTFAYAVETACDRYGWILGYTVHPGNEHDSRTFKALYDRLTKWMRPERVVMDAGYRTPAIAHRLLADGIEPLFPYKRPATKKGFFKKYDYVYDEYYDCYLCPEDEVLSYRTTNREGYREYKSDPQICGSCPSLSQCTESKTHEKMVTRHIWEEELDRCEDIRYTIGNREIYGKRKETIERVFGTAKEQHGFRYTQSVGKAQMELKTGLTFACMNLKKLAKILANREEKGAPTQSVLLLWVHKIETTLRNKRWCWSKASTPSLSTVWAKRDGDGGFLKNLRPHLFLLYIFCHSGLLFFHIGYNILI</sequence>
<dbReference type="EMBL" id="ABYI02000022">
    <property type="protein sequence ID" value="EEG74190.1"/>
    <property type="molecule type" value="Genomic_DNA"/>
</dbReference>
<gene>
    <name evidence="5" type="ORF">CLOHYLEM_06197</name>
</gene>
<dbReference type="HOGENOM" id="CLU_021293_2_3_9"/>
<organism evidence="5 6">
    <name type="scientific">[Clostridium] hylemonae DSM 15053</name>
    <dbReference type="NCBI Taxonomy" id="553973"/>
    <lineage>
        <taxon>Bacteria</taxon>
        <taxon>Bacillati</taxon>
        <taxon>Bacillota</taxon>
        <taxon>Clostridia</taxon>
        <taxon>Lachnospirales</taxon>
        <taxon>Lachnospiraceae</taxon>
    </lineage>
</organism>